<dbReference type="RefSeq" id="WP_068563782.1">
    <property type="nucleotide sequence ID" value="NZ_FNLF01000002.1"/>
</dbReference>
<dbReference type="GO" id="GO:0015074">
    <property type="term" value="P:DNA integration"/>
    <property type="evidence" value="ECO:0007669"/>
    <property type="project" value="UniProtKB-KW"/>
</dbReference>
<feature type="domain" description="Core-binding (CB)" evidence="8">
    <location>
        <begin position="22"/>
        <end position="118"/>
    </location>
</feature>
<dbReference type="Gene3D" id="1.10.150.130">
    <property type="match status" value="1"/>
</dbReference>
<evidence type="ECO:0000313" key="9">
    <source>
        <dbReference type="EMBL" id="SDQ36259.1"/>
    </source>
</evidence>
<dbReference type="Pfam" id="PF02899">
    <property type="entry name" value="Phage_int_SAM_1"/>
    <property type="match status" value="1"/>
</dbReference>
<evidence type="ECO:0000259" key="8">
    <source>
        <dbReference type="PROSITE" id="PS51900"/>
    </source>
</evidence>
<feature type="domain" description="Tyr recombinase" evidence="7">
    <location>
        <begin position="172"/>
        <end position="388"/>
    </location>
</feature>
<dbReference type="PANTHER" id="PTHR30349">
    <property type="entry name" value="PHAGE INTEGRASE-RELATED"/>
    <property type="match status" value="1"/>
</dbReference>
<evidence type="ECO:0000256" key="2">
    <source>
        <dbReference type="ARBA" id="ARBA00022908"/>
    </source>
</evidence>
<organism evidence="9 10">
    <name type="scientific">Tsukamurella pulmonis</name>
    <dbReference type="NCBI Taxonomy" id="47312"/>
    <lineage>
        <taxon>Bacteria</taxon>
        <taxon>Bacillati</taxon>
        <taxon>Actinomycetota</taxon>
        <taxon>Actinomycetes</taxon>
        <taxon>Mycobacteriales</taxon>
        <taxon>Tsukamurellaceae</taxon>
        <taxon>Tsukamurella</taxon>
    </lineage>
</organism>
<dbReference type="GO" id="GO:0003677">
    <property type="term" value="F:DNA binding"/>
    <property type="evidence" value="ECO:0007669"/>
    <property type="project" value="UniProtKB-UniRule"/>
</dbReference>
<dbReference type="InterPro" id="IPR004107">
    <property type="entry name" value="Integrase_SAM-like_N"/>
</dbReference>
<protein>
    <submittedName>
        <fullName evidence="9">Site-specific recombinase XerD</fullName>
    </submittedName>
</protein>
<keyword evidence="2" id="KW-0229">DNA integration</keyword>
<dbReference type="InterPro" id="IPR010998">
    <property type="entry name" value="Integrase_recombinase_N"/>
</dbReference>
<dbReference type="PANTHER" id="PTHR30349:SF41">
    <property type="entry name" value="INTEGRASE_RECOMBINASE PROTEIN MJ0367-RELATED"/>
    <property type="match status" value="1"/>
</dbReference>
<dbReference type="InterPro" id="IPR013762">
    <property type="entry name" value="Integrase-like_cat_sf"/>
</dbReference>
<dbReference type="EMBL" id="FNLF01000002">
    <property type="protein sequence ID" value="SDQ36259.1"/>
    <property type="molecule type" value="Genomic_DNA"/>
</dbReference>
<evidence type="ECO:0000256" key="1">
    <source>
        <dbReference type="ARBA" id="ARBA00008857"/>
    </source>
</evidence>
<gene>
    <name evidence="9" type="ORF">SAMN04489765_0115</name>
</gene>
<dbReference type="SUPFAM" id="SSF56349">
    <property type="entry name" value="DNA breaking-rejoining enzymes"/>
    <property type="match status" value="1"/>
</dbReference>
<evidence type="ECO:0000256" key="6">
    <source>
        <dbReference type="SAM" id="MobiDB-lite"/>
    </source>
</evidence>
<accession>A0A1H1A9G7</accession>
<comment type="similarity">
    <text evidence="1">Belongs to the 'phage' integrase family.</text>
</comment>
<keyword evidence="4" id="KW-0233">DNA recombination</keyword>
<dbReference type="PROSITE" id="PS51900">
    <property type="entry name" value="CB"/>
    <property type="match status" value="1"/>
</dbReference>
<dbReference type="Pfam" id="PF00589">
    <property type="entry name" value="Phage_integrase"/>
    <property type="match status" value="1"/>
</dbReference>
<dbReference type="STRING" id="47312.SAMN04489765_0115"/>
<feature type="region of interest" description="Disordered" evidence="6">
    <location>
        <begin position="145"/>
        <end position="172"/>
    </location>
</feature>
<dbReference type="InterPro" id="IPR011010">
    <property type="entry name" value="DNA_brk_join_enz"/>
</dbReference>
<sequence length="405" mass="45152">MATVQRLKGERGPDYTVLGSDLLPIAPAQEFLRYLRSTDRPNTLRAYAHGLAKWWTVLEATGSKWDDFPPTVFGTFLTYLRSGDLPDTPRIGEPAKPAAASTVQQRAAAVLAMYTYFRDAKGLEGPYDRLYSSRRRARYSGTATSHRPFLEGVGPERESRSPVFPVRSGPRKRPPLLEPKAIDLILDTCASPTDTGGWTGGLAGLRDRLLFAVLADTGMRLGEVLSLRHQDFHIGSGGTPWVEVVGRQDHPHGVRGKTYRARQIFVTDELEALYSQYVWALIDDGADLEVPSLAEHFVFVNLGAGERYRPLRPETVYSRIRAISTKAGRDLPPSWTPHWFRHTHATTLLLGGVDVHVVSRRLGHAHVTTTIDTYGWVTDEAEMRAAAQWRSAAVGWKERVDGDRE</sequence>
<name>A0A1H1A9G7_9ACTN</name>
<keyword evidence="10" id="KW-1185">Reference proteome</keyword>
<dbReference type="InterPro" id="IPR050090">
    <property type="entry name" value="Tyrosine_recombinase_XerCD"/>
</dbReference>
<dbReference type="Gene3D" id="1.10.443.10">
    <property type="entry name" value="Intergrase catalytic core"/>
    <property type="match status" value="1"/>
</dbReference>
<dbReference type="OrthoDB" id="9803188at2"/>
<dbReference type="InterPro" id="IPR002104">
    <property type="entry name" value="Integrase_catalytic"/>
</dbReference>
<dbReference type="GO" id="GO:0006310">
    <property type="term" value="P:DNA recombination"/>
    <property type="evidence" value="ECO:0007669"/>
    <property type="project" value="UniProtKB-KW"/>
</dbReference>
<proteinExistence type="inferred from homology"/>
<evidence type="ECO:0000256" key="4">
    <source>
        <dbReference type="ARBA" id="ARBA00023172"/>
    </source>
</evidence>
<evidence type="ECO:0000259" key="7">
    <source>
        <dbReference type="PROSITE" id="PS51898"/>
    </source>
</evidence>
<evidence type="ECO:0000313" key="10">
    <source>
        <dbReference type="Proteomes" id="UP000183053"/>
    </source>
</evidence>
<dbReference type="InterPro" id="IPR044068">
    <property type="entry name" value="CB"/>
</dbReference>
<dbReference type="AlphaFoldDB" id="A0A1H1A9G7"/>
<dbReference type="PROSITE" id="PS51898">
    <property type="entry name" value="TYR_RECOMBINASE"/>
    <property type="match status" value="1"/>
</dbReference>
<evidence type="ECO:0000256" key="3">
    <source>
        <dbReference type="ARBA" id="ARBA00023125"/>
    </source>
</evidence>
<reference evidence="10" key="1">
    <citation type="submission" date="2016-10" db="EMBL/GenBank/DDBJ databases">
        <authorList>
            <person name="Varghese N."/>
            <person name="Submissions S."/>
        </authorList>
    </citation>
    <scope>NUCLEOTIDE SEQUENCE [LARGE SCALE GENOMIC DNA]</scope>
    <source>
        <strain evidence="10">DSM 44142</strain>
    </source>
</reference>
<dbReference type="Proteomes" id="UP000183053">
    <property type="component" value="Unassembled WGS sequence"/>
</dbReference>
<keyword evidence="3 5" id="KW-0238">DNA-binding</keyword>
<evidence type="ECO:0000256" key="5">
    <source>
        <dbReference type="PROSITE-ProRule" id="PRU01248"/>
    </source>
</evidence>